<evidence type="ECO:0000313" key="1">
    <source>
        <dbReference type="EMBL" id="WNZ45224.1"/>
    </source>
</evidence>
<protein>
    <submittedName>
        <fullName evidence="1">Uncharacterized protein</fullName>
    </submittedName>
</protein>
<reference evidence="1" key="1">
    <citation type="journal article" date="2023" name="Plants (Basel)">
        <title>Genomic Analysis of Leptolyngbya boryana CZ1 Reveals Efficient Carbon Fixation Modules.</title>
        <authorList>
            <person name="Bai X."/>
            <person name="Wang H."/>
            <person name="Cheng W."/>
            <person name="Wang J."/>
            <person name="Ma M."/>
            <person name="Hu H."/>
            <person name="Song Z."/>
            <person name="Ma H."/>
            <person name="Fan Y."/>
            <person name="Du C."/>
            <person name="Xu J."/>
        </authorList>
    </citation>
    <scope>NUCLEOTIDE SEQUENCE</scope>
    <source>
        <strain evidence="1">CZ1</strain>
    </source>
</reference>
<dbReference type="AlphaFoldDB" id="A0AA96WVY2"/>
<dbReference type="EMBL" id="CP130144">
    <property type="protein sequence ID" value="WNZ45224.1"/>
    <property type="molecule type" value="Genomic_DNA"/>
</dbReference>
<dbReference type="RefSeq" id="WP_316426952.1">
    <property type="nucleotide sequence ID" value="NZ_CP130144.1"/>
</dbReference>
<name>A0AA96WVY2_LEPBY</name>
<organism evidence="1">
    <name type="scientific">Leptolyngbya boryana CZ1</name>
    <dbReference type="NCBI Taxonomy" id="3060204"/>
    <lineage>
        <taxon>Bacteria</taxon>
        <taxon>Bacillati</taxon>
        <taxon>Cyanobacteriota</taxon>
        <taxon>Cyanophyceae</taxon>
        <taxon>Leptolyngbyales</taxon>
        <taxon>Leptolyngbyaceae</taxon>
        <taxon>Leptolyngbya group</taxon>
        <taxon>Leptolyngbya</taxon>
    </lineage>
</organism>
<proteinExistence type="predicted"/>
<gene>
    <name evidence="1" type="ORF">Q2T42_25895</name>
</gene>
<reference evidence="1" key="2">
    <citation type="submission" date="2023-07" db="EMBL/GenBank/DDBJ databases">
        <authorList>
            <person name="Bai X.-H."/>
            <person name="Wang H.-H."/>
            <person name="Wang J."/>
            <person name="Ma M.-Y."/>
            <person name="Hu H.-H."/>
            <person name="Song Z.-L."/>
            <person name="Ma H.-G."/>
            <person name="Fan Y."/>
            <person name="Du C.-Y."/>
            <person name="Xu J.-C."/>
        </authorList>
    </citation>
    <scope>NUCLEOTIDE SEQUENCE</scope>
    <source>
        <strain evidence="1">CZ1</strain>
    </source>
</reference>
<sequence>MGRERPPASIVSPDMLQKLSIVPRLAAQHGKGFTLIDGSEIKYFAIADLPRIHAQFGQAISTYDPKQEVLLVNDRNLSKCSWMLVKLERQSRWVWENSITERSRRTIKV</sequence>
<accession>A0AA96WVY2</accession>